<feature type="domain" description="Alcohol dehydrogenase-like N-terminal" evidence="7">
    <location>
        <begin position="133"/>
        <end position="280"/>
    </location>
</feature>
<accession>A0A426Z5M0</accession>
<dbReference type="GO" id="GO:0046294">
    <property type="term" value="P:formaldehyde catabolic process"/>
    <property type="evidence" value="ECO:0007669"/>
    <property type="project" value="TreeGrafter"/>
</dbReference>
<evidence type="ECO:0000256" key="5">
    <source>
        <dbReference type="ARBA" id="ARBA00023027"/>
    </source>
</evidence>
<dbReference type="GO" id="GO:0008270">
    <property type="term" value="F:zinc ion binding"/>
    <property type="evidence" value="ECO:0007669"/>
    <property type="project" value="TreeGrafter"/>
</dbReference>
<keyword evidence="4" id="KW-0560">Oxidoreductase</keyword>
<keyword evidence="2" id="KW-0479">Metal-binding</keyword>
<organism evidence="8 9">
    <name type="scientific">Ensete ventricosum</name>
    <name type="common">Abyssinian banana</name>
    <name type="synonym">Musa ensete</name>
    <dbReference type="NCBI Taxonomy" id="4639"/>
    <lineage>
        <taxon>Eukaryota</taxon>
        <taxon>Viridiplantae</taxon>
        <taxon>Streptophyta</taxon>
        <taxon>Embryophyta</taxon>
        <taxon>Tracheophyta</taxon>
        <taxon>Spermatophyta</taxon>
        <taxon>Magnoliopsida</taxon>
        <taxon>Liliopsida</taxon>
        <taxon>Zingiberales</taxon>
        <taxon>Musaceae</taxon>
        <taxon>Ensete</taxon>
    </lineage>
</organism>
<comment type="cofactor">
    <cofactor evidence="1">
        <name>Zn(2+)</name>
        <dbReference type="ChEBI" id="CHEBI:29105"/>
    </cofactor>
</comment>
<comment type="caution">
    <text evidence="8">The sequence shown here is derived from an EMBL/GenBank/DDBJ whole genome shotgun (WGS) entry which is preliminary data.</text>
</comment>
<evidence type="ECO:0000259" key="7">
    <source>
        <dbReference type="Pfam" id="PF08240"/>
    </source>
</evidence>
<dbReference type="Pfam" id="PF08240">
    <property type="entry name" value="ADH_N"/>
    <property type="match status" value="1"/>
</dbReference>
<proteinExistence type="predicted"/>
<protein>
    <recommendedName>
        <fullName evidence="7">Alcohol dehydrogenase-like N-terminal domain-containing protein</fullName>
    </recommendedName>
</protein>
<dbReference type="AlphaFoldDB" id="A0A426Z5M0"/>
<evidence type="ECO:0000313" key="9">
    <source>
        <dbReference type="Proteomes" id="UP000287651"/>
    </source>
</evidence>
<reference evidence="8 9" key="1">
    <citation type="journal article" date="2014" name="Agronomy (Basel)">
        <title>A Draft Genome Sequence for Ensete ventricosum, the Drought-Tolerant Tree Against Hunger.</title>
        <authorList>
            <person name="Harrison J."/>
            <person name="Moore K.A."/>
            <person name="Paszkiewicz K."/>
            <person name="Jones T."/>
            <person name="Grant M."/>
            <person name="Ambacheew D."/>
            <person name="Muzemil S."/>
            <person name="Studholme D.J."/>
        </authorList>
    </citation>
    <scope>NUCLEOTIDE SEQUENCE [LARGE SCALE GENOMIC DNA]</scope>
</reference>
<dbReference type="GO" id="GO:0005829">
    <property type="term" value="C:cytosol"/>
    <property type="evidence" value="ECO:0007669"/>
    <property type="project" value="TreeGrafter"/>
</dbReference>
<keyword evidence="5" id="KW-0520">NAD</keyword>
<comment type="catalytic activity">
    <reaction evidence="6">
        <text>a primary alcohol + NAD(+) = an aldehyde + NADH + H(+)</text>
        <dbReference type="Rhea" id="RHEA:10736"/>
        <dbReference type="ChEBI" id="CHEBI:15378"/>
        <dbReference type="ChEBI" id="CHEBI:15734"/>
        <dbReference type="ChEBI" id="CHEBI:17478"/>
        <dbReference type="ChEBI" id="CHEBI:57540"/>
        <dbReference type="ChEBI" id="CHEBI:57945"/>
        <dbReference type="EC" id="1.1.1.1"/>
    </reaction>
</comment>
<dbReference type="InterPro" id="IPR013154">
    <property type="entry name" value="ADH-like_N"/>
</dbReference>
<dbReference type="Gene3D" id="3.90.180.10">
    <property type="entry name" value="Medium-chain alcohol dehydrogenases, catalytic domain"/>
    <property type="match status" value="1"/>
</dbReference>
<name>A0A426Z5M0_ENSVE</name>
<evidence type="ECO:0000313" key="8">
    <source>
        <dbReference type="EMBL" id="RRT59278.1"/>
    </source>
</evidence>
<dbReference type="Proteomes" id="UP000287651">
    <property type="component" value="Unassembled WGS sequence"/>
</dbReference>
<dbReference type="PANTHER" id="PTHR43880">
    <property type="entry name" value="ALCOHOL DEHYDROGENASE"/>
    <property type="match status" value="1"/>
</dbReference>
<evidence type="ECO:0000256" key="1">
    <source>
        <dbReference type="ARBA" id="ARBA00001947"/>
    </source>
</evidence>
<dbReference type="FunFam" id="3.90.180.10:FF:000067">
    <property type="entry name" value="alcohol dehydrogenase 1-like isoform X1"/>
    <property type="match status" value="1"/>
</dbReference>
<evidence type="ECO:0000256" key="4">
    <source>
        <dbReference type="ARBA" id="ARBA00023002"/>
    </source>
</evidence>
<keyword evidence="3" id="KW-0862">Zinc</keyword>
<dbReference type="InterPro" id="IPR011032">
    <property type="entry name" value="GroES-like_sf"/>
</dbReference>
<evidence type="ECO:0000256" key="2">
    <source>
        <dbReference type="ARBA" id="ARBA00022723"/>
    </source>
</evidence>
<sequence length="382" mass="42599">MIRIRIQFGSVTYRASPTHQPPHLTFPATSFGTPLKRSSFDFIGTGLWVRRDLSKLRECPLRSNLPASSPAKVQHHRHDILSKRLRSLLCRFDRSLFLDSFVLVFGLSAAVAWGPGQPLVLEEVEVDPPKVSEIRVKVACTSLCRSDLTQWQSQVGKSTRSSWCVSSEHSSCSCLCRLQAQPDLFPRIFGHEASGVGEGVTEFKEGDHVLTVFIGECQSCKHCMSGKSNMCQKLGLERRGVMHSDQKTRFRVKGTPVYHYCAVSSFSEYTVVHSGCAVKISPSVRMDRACLLSCGVAAGKLRHPVLYIILHQVAQAAKSRGASRIIGVDINPEKYEKGTIWLLTEIQLDELVTHDITFANINEAFSLMREGKCLRCVIHMPK</sequence>
<dbReference type="PANTHER" id="PTHR43880:SF5">
    <property type="entry name" value="ALCOHOL DEHYDROGENASE-LIKE 6"/>
    <property type="match status" value="1"/>
</dbReference>
<dbReference type="SUPFAM" id="SSF50129">
    <property type="entry name" value="GroES-like"/>
    <property type="match status" value="1"/>
</dbReference>
<evidence type="ECO:0000256" key="6">
    <source>
        <dbReference type="ARBA" id="ARBA00049243"/>
    </source>
</evidence>
<dbReference type="GO" id="GO:0004022">
    <property type="term" value="F:alcohol dehydrogenase (NAD+) activity"/>
    <property type="evidence" value="ECO:0007669"/>
    <property type="project" value="UniProtKB-EC"/>
</dbReference>
<gene>
    <name evidence="8" type="ORF">B296_00045962</name>
</gene>
<evidence type="ECO:0000256" key="3">
    <source>
        <dbReference type="ARBA" id="ARBA00022833"/>
    </source>
</evidence>
<dbReference type="EMBL" id="AMZH03008285">
    <property type="protein sequence ID" value="RRT59278.1"/>
    <property type="molecule type" value="Genomic_DNA"/>
</dbReference>
<dbReference type="GO" id="GO:0051903">
    <property type="term" value="F:S-(hydroxymethyl)glutathione dehydrogenase [NAD(P)+] activity"/>
    <property type="evidence" value="ECO:0007669"/>
    <property type="project" value="TreeGrafter"/>
</dbReference>